<keyword evidence="6" id="KW-0503">Monooxygenase</keyword>
<proteinExistence type="predicted"/>
<evidence type="ECO:0000256" key="2">
    <source>
        <dbReference type="ARBA" id="ARBA00022688"/>
    </source>
</evidence>
<dbReference type="Proteomes" id="UP001143307">
    <property type="component" value="Unassembled WGS sequence"/>
</dbReference>
<comment type="caution">
    <text evidence="8">The sequence shown here is derived from an EMBL/GenBank/DDBJ whole genome shotgun (WGS) entry which is preliminary data.</text>
</comment>
<sequence>MAASMAAYIASPGALPTAVQRDLRSDHAGETGAVFIYWGILSCTRDSALREFATEHLATEQRHLAFFEQWLPASLKSRLIPLWKLAGWLLGALSLLGGRRGVFLTIEAVETFVVAHYREQLPQLREVGQEGLELKLRSFMDDEAAHRDDAASRSVAGPAGPLGRVWCALVGFGSAAGVAAARRL</sequence>
<evidence type="ECO:0000256" key="1">
    <source>
        <dbReference type="ARBA" id="ARBA00004749"/>
    </source>
</evidence>
<dbReference type="InterPro" id="IPR011566">
    <property type="entry name" value="Ubq_synth_Coq7"/>
</dbReference>
<evidence type="ECO:0000313" key="8">
    <source>
        <dbReference type="EMBL" id="MCX2972082.1"/>
    </source>
</evidence>
<dbReference type="Pfam" id="PF03232">
    <property type="entry name" value="COQ7"/>
    <property type="match status" value="1"/>
</dbReference>
<evidence type="ECO:0000313" key="9">
    <source>
        <dbReference type="Proteomes" id="UP001143307"/>
    </source>
</evidence>
<reference evidence="8" key="1">
    <citation type="submission" date="2019-02" db="EMBL/GenBank/DDBJ databases">
        <authorList>
            <person name="Li S.-H."/>
        </authorList>
    </citation>
    <scope>NUCLEOTIDE SEQUENCE</scope>
    <source>
        <strain evidence="8">IMCC8485</strain>
    </source>
</reference>
<evidence type="ECO:0000256" key="5">
    <source>
        <dbReference type="ARBA" id="ARBA00023004"/>
    </source>
</evidence>
<gene>
    <name evidence="8" type="ORF">EYC87_00595</name>
</gene>
<comment type="pathway">
    <text evidence="1">Cofactor biosynthesis; ubiquinone biosynthesis.</text>
</comment>
<evidence type="ECO:0000256" key="4">
    <source>
        <dbReference type="ARBA" id="ARBA00023002"/>
    </source>
</evidence>
<protein>
    <submittedName>
        <fullName evidence="8">Demethoxyubiquinone hydroxylase family protein</fullName>
    </submittedName>
</protein>
<dbReference type="PANTHER" id="PTHR11237">
    <property type="entry name" value="COENZYME Q10 BIOSYNTHESIS PROTEIN 7"/>
    <property type="match status" value="1"/>
</dbReference>
<evidence type="ECO:0000256" key="6">
    <source>
        <dbReference type="ARBA" id="ARBA00023033"/>
    </source>
</evidence>
<accession>A0ABT3SQ12</accession>
<keyword evidence="5" id="KW-0408">Iron</keyword>
<keyword evidence="3" id="KW-0479">Metal-binding</keyword>
<dbReference type="PANTHER" id="PTHR11237:SF4">
    <property type="entry name" value="5-DEMETHOXYUBIQUINONE HYDROXYLASE, MITOCHONDRIAL"/>
    <property type="match status" value="1"/>
</dbReference>
<keyword evidence="9" id="KW-1185">Reference proteome</keyword>
<evidence type="ECO:0000256" key="7">
    <source>
        <dbReference type="ARBA" id="ARBA00023136"/>
    </source>
</evidence>
<keyword evidence="4" id="KW-0560">Oxidoreductase</keyword>
<dbReference type="EMBL" id="SHNP01000001">
    <property type="protein sequence ID" value="MCX2972082.1"/>
    <property type="molecule type" value="Genomic_DNA"/>
</dbReference>
<organism evidence="8 9">
    <name type="scientific">Candidatus Seongchinamella marina</name>
    <dbReference type="NCBI Taxonomy" id="2518990"/>
    <lineage>
        <taxon>Bacteria</taxon>
        <taxon>Pseudomonadati</taxon>
        <taxon>Pseudomonadota</taxon>
        <taxon>Gammaproteobacteria</taxon>
        <taxon>Cellvibrionales</taxon>
        <taxon>Halieaceae</taxon>
        <taxon>Seongchinamella</taxon>
    </lineage>
</organism>
<keyword evidence="2" id="KW-0831">Ubiquinone biosynthesis</keyword>
<dbReference type="InterPro" id="IPR009078">
    <property type="entry name" value="Ferritin-like_SF"/>
</dbReference>
<dbReference type="SUPFAM" id="SSF47240">
    <property type="entry name" value="Ferritin-like"/>
    <property type="match status" value="1"/>
</dbReference>
<keyword evidence="7" id="KW-0472">Membrane</keyword>
<evidence type="ECO:0000256" key="3">
    <source>
        <dbReference type="ARBA" id="ARBA00022723"/>
    </source>
</evidence>
<name>A0ABT3SQ12_9GAMM</name>
<dbReference type="CDD" id="cd01042">
    <property type="entry name" value="DMQH"/>
    <property type="match status" value="1"/>
</dbReference>